<gene>
    <name evidence="1" type="ORF">ABMA28_015864</name>
</gene>
<dbReference type="AlphaFoldDB" id="A0ABD0TBA9"/>
<dbReference type="Proteomes" id="UP001549921">
    <property type="component" value="Unassembled WGS sequence"/>
</dbReference>
<protein>
    <submittedName>
        <fullName evidence="1">Uncharacterized protein</fullName>
    </submittedName>
</protein>
<name>A0ABD0TBA9_LOXSC</name>
<evidence type="ECO:0000313" key="2">
    <source>
        <dbReference type="Proteomes" id="UP001549921"/>
    </source>
</evidence>
<reference evidence="1 2" key="1">
    <citation type="submission" date="2024-06" db="EMBL/GenBank/DDBJ databases">
        <title>A chromosome-level genome assembly of beet webworm, Loxostege sticticalis.</title>
        <authorList>
            <person name="Zhang Y."/>
        </authorList>
    </citation>
    <scope>NUCLEOTIDE SEQUENCE [LARGE SCALE GENOMIC DNA]</scope>
    <source>
        <strain evidence="1">AQ028</strain>
        <tissue evidence="1">Male pupae</tissue>
    </source>
</reference>
<dbReference type="PANTHER" id="PTHR21261">
    <property type="entry name" value="BEAT PROTEIN"/>
    <property type="match status" value="1"/>
</dbReference>
<dbReference type="EMBL" id="JBEDNZ010000007">
    <property type="protein sequence ID" value="KAL0840668.1"/>
    <property type="molecule type" value="Genomic_DNA"/>
</dbReference>
<accession>A0ABD0TBA9</accession>
<organism evidence="1 2">
    <name type="scientific">Loxostege sticticalis</name>
    <name type="common">Beet webworm moth</name>
    <dbReference type="NCBI Taxonomy" id="481309"/>
    <lineage>
        <taxon>Eukaryota</taxon>
        <taxon>Metazoa</taxon>
        <taxon>Ecdysozoa</taxon>
        <taxon>Arthropoda</taxon>
        <taxon>Hexapoda</taxon>
        <taxon>Insecta</taxon>
        <taxon>Pterygota</taxon>
        <taxon>Neoptera</taxon>
        <taxon>Endopterygota</taxon>
        <taxon>Lepidoptera</taxon>
        <taxon>Glossata</taxon>
        <taxon>Ditrysia</taxon>
        <taxon>Pyraloidea</taxon>
        <taxon>Crambidae</taxon>
        <taxon>Pyraustinae</taxon>
        <taxon>Loxostege</taxon>
    </lineage>
</organism>
<sequence>MTNDPDAEAVNKGELDETFDTMENIRTLSWKFIRNVRKNRAIKMGSTLLVIKDNKTREIKMSTTRSVSKSTSQQVVLRDATRALAGRYRCEVSADAPSFHTQVRSAYIHVVDYETHKKNETRDQIDLVFVI</sequence>
<comment type="caution">
    <text evidence="1">The sequence shown here is derived from an EMBL/GenBank/DDBJ whole genome shotgun (WGS) entry which is preliminary data.</text>
</comment>
<dbReference type="Gene3D" id="2.60.40.10">
    <property type="entry name" value="Immunoglobulins"/>
    <property type="match status" value="1"/>
</dbReference>
<evidence type="ECO:0000313" key="1">
    <source>
        <dbReference type="EMBL" id="KAL0840668.1"/>
    </source>
</evidence>
<dbReference type="PANTHER" id="PTHR21261:SF15">
    <property type="entry name" value="BEATEN PATH IIIA, ISOFORM D-RELATED"/>
    <property type="match status" value="1"/>
</dbReference>
<dbReference type="InterPro" id="IPR013783">
    <property type="entry name" value="Ig-like_fold"/>
</dbReference>
<proteinExistence type="predicted"/>